<protein>
    <submittedName>
        <fullName evidence="1">Uncharacterized protein</fullName>
    </submittedName>
</protein>
<reference evidence="1 2" key="1">
    <citation type="journal article" date="2014" name="Genome Announc.">
        <title>Draft genome sequences of eight enterohepatic helicobacter species isolated from both laboratory and wild rodents.</title>
        <authorList>
            <person name="Sheh A."/>
            <person name="Shen Z."/>
            <person name="Fox J.G."/>
        </authorList>
    </citation>
    <scope>NUCLEOTIDE SEQUENCE [LARGE SCALE GENOMIC DNA]</scope>
    <source>
        <strain evidence="1 2">MIT 96-1001</strain>
    </source>
</reference>
<organism evidence="1 2">
    <name type="scientific">Helicobacter magdeburgensis</name>
    <dbReference type="NCBI Taxonomy" id="471858"/>
    <lineage>
        <taxon>Bacteria</taxon>
        <taxon>Pseudomonadati</taxon>
        <taxon>Campylobacterota</taxon>
        <taxon>Epsilonproteobacteria</taxon>
        <taxon>Campylobacterales</taxon>
        <taxon>Helicobacteraceae</taxon>
        <taxon>Helicobacter</taxon>
    </lineage>
</organism>
<dbReference type="EMBL" id="JRPE02000002">
    <property type="protein sequence ID" value="TLD93419.1"/>
    <property type="molecule type" value="Genomic_DNA"/>
</dbReference>
<accession>A0A4U8T1U2</accession>
<keyword evidence="2" id="KW-1185">Reference proteome</keyword>
<dbReference type="Proteomes" id="UP000029921">
    <property type="component" value="Unassembled WGS sequence"/>
</dbReference>
<proteinExistence type="predicted"/>
<name>A0A4U8T1U2_9HELI</name>
<sequence length="67" mass="7851">MFCLDEYISDLQLTSANMLGAYINEKYKDNKEFTKLISLEIIKHLDIASLEIERKLNGLEKELKDKE</sequence>
<evidence type="ECO:0000313" key="1">
    <source>
        <dbReference type="EMBL" id="TLD93419.1"/>
    </source>
</evidence>
<gene>
    <name evidence="1" type="ORF">LS74_001435</name>
</gene>
<comment type="caution">
    <text evidence="1">The sequence shown here is derived from an EMBL/GenBank/DDBJ whole genome shotgun (WGS) entry which is preliminary data.</text>
</comment>
<evidence type="ECO:0000313" key="2">
    <source>
        <dbReference type="Proteomes" id="UP000029921"/>
    </source>
</evidence>
<dbReference type="RefSeq" id="WP_034589254.1">
    <property type="nucleotide sequence ID" value="NZ_JRPE02000002.1"/>
</dbReference>
<dbReference type="AlphaFoldDB" id="A0A4U8T1U2"/>